<sequence length="452" mass="50775">MVSRIEYIESAAGATESCYSEIAISSNITGLSDRYQSSFEAVIKPTIFAKQRLESLIRHRHSIFGNAVSHHTIQEVGELIDPVLIANVLDFAIELGLEAEVNVVICRSKMGSFIPQLDKLISSMVSRMKVRLTSYQRQVSVSLVTECVKLLNDAGYGVNEESLFQLMDVNDGLFEDLSISINPINHNRNGVLDKEYCEEFLNDAEFKKLAVVAETTSFSVLECYSNRLNEVELSTLSESIIRDSLIGSQRDIIESRHDINMLIECYSNEIDTSTATAKEILDSAIEAGYLEDVFGLDSDDEDELSSFWVEHAPDLLNRVELAIRSNKSVSSTYMTPIRKKIFDWILGSKASFKSGIERSVENVVSDYAPMQSMIFDLSHADDIVDEINNGVVFAPCRYVVRKPSVELFEGLIRNRVLCSLFCATTWLGHRSELDSNILNKWGLSKEVLEPLW</sequence>
<evidence type="ECO:0000313" key="1">
    <source>
        <dbReference type="EMBL" id="MCA2014530.1"/>
    </source>
</evidence>
<accession>A0ABS7YFT7</accession>
<name>A0ABS7YFT7_9VIBR</name>
<comment type="caution">
    <text evidence="1">The sequence shown here is derived from an EMBL/GenBank/DDBJ whole genome shotgun (WGS) entry which is preliminary data.</text>
</comment>
<dbReference type="EMBL" id="JAIWIU010000003">
    <property type="protein sequence ID" value="MCA2014530.1"/>
    <property type="molecule type" value="Genomic_DNA"/>
</dbReference>
<proteinExistence type="predicted"/>
<reference evidence="2" key="1">
    <citation type="submission" date="2023-07" db="EMBL/GenBank/DDBJ databases">
        <title>Molecular identification of indigenous halophilic bacteria isolated from red sea cost, biodegradation of synthetic dyes and assessment of degraded metabolite toxicity.</title>
        <authorList>
            <person name="Chaieb K."/>
            <person name="Altayb H.N."/>
        </authorList>
    </citation>
    <scope>NUCLEOTIDE SEQUENCE [LARGE SCALE GENOMIC DNA]</scope>
    <source>
        <strain evidence="2">K20</strain>
    </source>
</reference>
<dbReference type="RefSeq" id="WP_225249175.1">
    <property type="nucleotide sequence ID" value="NZ_JAIWIU010000003.1"/>
</dbReference>
<evidence type="ECO:0000313" key="2">
    <source>
        <dbReference type="Proteomes" id="UP001199044"/>
    </source>
</evidence>
<protein>
    <submittedName>
        <fullName evidence="1">Uncharacterized protein</fullName>
    </submittedName>
</protein>
<gene>
    <name evidence="1" type="ORF">LDJ79_00310</name>
</gene>
<dbReference type="Proteomes" id="UP001199044">
    <property type="component" value="Unassembled WGS sequence"/>
</dbReference>
<organism evidence="1 2">
    <name type="scientific">Vibrio tritonius</name>
    <dbReference type="NCBI Taxonomy" id="1435069"/>
    <lineage>
        <taxon>Bacteria</taxon>
        <taxon>Pseudomonadati</taxon>
        <taxon>Pseudomonadota</taxon>
        <taxon>Gammaproteobacteria</taxon>
        <taxon>Vibrionales</taxon>
        <taxon>Vibrionaceae</taxon>
        <taxon>Vibrio</taxon>
    </lineage>
</organism>
<keyword evidence="2" id="KW-1185">Reference proteome</keyword>